<dbReference type="Pfam" id="PF13489">
    <property type="entry name" value="Methyltransf_23"/>
    <property type="match status" value="1"/>
</dbReference>
<reference evidence="1 2" key="1">
    <citation type="submission" date="2019-03" db="EMBL/GenBank/DDBJ databases">
        <title>Genomic Encyclopedia of Type Strains, Phase IV (KMG-IV): sequencing the most valuable type-strain genomes for metagenomic binning, comparative biology and taxonomic classification.</title>
        <authorList>
            <person name="Goeker M."/>
        </authorList>
    </citation>
    <scope>NUCLEOTIDE SEQUENCE [LARGE SCALE GENOMIC DNA]</scope>
    <source>
        <strain evidence="1 2">DSM 44684</strain>
    </source>
</reference>
<accession>A0A4R1FQA2</accession>
<evidence type="ECO:0000313" key="1">
    <source>
        <dbReference type="EMBL" id="TCJ95724.1"/>
    </source>
</evidence>
<gene>
    <name evidence="1" type="ORF">DFR71_4641</name>
</gene>
<dbReference type="InterPro" id="IPR029063">
    <property type="entry name" value="SAM-dependent_MTases_sf"/>
</dbReference>
<dbReference type="CDD" id="cd02440">
    <property type="entry name" value="AdoMet_MTases"/>
    <property type="match status" value="1"/>
</dbReference>
<dbReference type="AlphaFoldDB" id="A0A4R1FQA2"/>
<organism evidence="1 2">
    <name type="scientific">Nocardia alba</name>
    <dbReference type="NCBI Taxonomy" id="225051"/>
    <lineage>
        <taxon>Bacteria</taxon>
        <taxon>Bacillati</taxon>
        <taxon>Actinomycetota</taxon>
        <taxon>Actinomycetes</taxon>
        <taxon>Mycobacteriales</taxon>
        <taxon>Nocardiaceae</taxon>
        <taxon>Nocardia</taxon>
    </lineage>
</organism>
<dbReference type="EMBL" id="SMFR01000003">
    <property type="protein sequence ID" value="TCJ95724.1"/>
    <property type="molecule type" value="Genomic_DNA"/>
</dbReference>
<protein>
    <submittedName>
        <fullName evidence="1">Methyltransferase family protein</fullName>
    </submittedName>
</protein>
<dbReference type="STRING" id="1210063.GCA_001612665_03890"/>
<dbReference type="Gene3D" id="3.40.50.150">
    <property type="entry name" value="Vaccinia Virus protein VP39"/>
    <property type="match status" value="1"/>
</dbReference>
<sequence length="259" mass="28570">MEWVREFYSRSGSWWGGAEARLTERDHRRVDLLRAHASPEGRILELGSGYGSTAVAAALAGYVVTAVEVSDRADFTAGLAQDLAAGCLTVHKADFYEVQLDQRFDAVCYWNGFGVGSDADQRRLLRRIGSEWLRPGGTALIDVFNPFVWAGWDGNEEHRMPNAAAGYDHELRERVRFDPVTCTVVDTWWEPADPDHPISQTLRCYAPADLMLLLDGTGLFLTGIAVGDDVVSVSPHSGMSSLLREQYEYLAVVTAVADS</sequence>
<dbReference type="SUPFAM" id="SSF53335">
    <property type="entry name" value="S-adenosyl-L-methionine-dependent methyltransferases"/>
    <property type="match status" value="1"/>
</dbReference>
<keyword evidence="1" id="KW-0489">Methyltransferase</keyword>
<dbReference type="Proteomes" id="UP000294856">
    <property type="component" value="Unassembled WGS sequence"/>
</dbReference>
<evidence type="ECO:0000313" key="2">
    <source>
        <dbReference type="Proteomes" id="UP000294856"/>
    </source>
</evidence>
<keyword evidence="2" id="KW-1185">Reference proteome</keyword>
<comment type="caution">
    <text evidence="1">The sequence shown here is derived from an EMBL/GenBank/DDBJ whole genome shotgun (WGS) entry which is preliminary data.</text>
</comment>
<keyword evidence="1" id="KW-0808">Transferase</keyword>
<dbReference type="GO" id="GO:0008168">
    <property type="term" value="F:methyltransferase activity"/>
    <property type="evidence" value="ECO:0007669"/>
    <property type="project" value="UniProtKB-KW"/>
</dbReference>
<dbReference type="OrthoDB" id="1490595at2"/>
<name>A0A4R1FQA2_9NOCA</name>
<dbReference type="GO" id="GO:0032259">
    <property type="term" value="P:methylation"/>
    <property type="evidence" value="ECO:0007669"/>
    <property type="project" value="UniProtKB-KW"/>
</dbReference>
<proteinExistence type="predicted"/>